<evidence type="ECO:0000256" key="2">
    <source>
        <dbReference type="ARBA" id="ARBA00023002"/>
    </source>
</evidence>
<dbReference type="STRING" id="1314782.A0A165VIE2"/>
<dbReference type="Gene3D" id="3.40.50.720">
    <property type="entry name" value="NAD(P)-binding Rossmann-like Domain"/>
    <property type="match status" value="1"/>
</dbReference>
<evidence type="ECO:0000256" key="3">
    <source>
        <dbReference type="ARBA" id="ARBA00023027"/>
    </source>
</evidence>
<dbReference type="SUPFAM" id="SSF51735">
    <property type="entry name" value="NAD(P)-binding Rossmann-fold domains"/>
    <property type="match status" value="1"/>
</dbReference>
<gene>
    <name evidence="5" type="ORF">NEOLEDRAFT_1084424</name>
</gene>
<dbReference type="AlphaFoldDB" id="A0A165VIE2"/>
<keyword evidence="2" id="KW-0560">Oxidoreductase</keyword>
<organism evidence="5 6">
    <name type="scientific">Neolentinus lepideus HHB14362 ss-1</name>
    <dbReference type="NCBI Taxonomy" id="1314782"/>
    <lineage>
        <taxon>Eukaryota</taxon>
        <taxon>Fungi</taxon>
        <taxon>Dikarya</taxon>
        <taxon>Basidiomycota</taxon>
        <taxon>Agaricomycotina</taxon>
        <taxon>Agaricomycetes</taxon>
        <taxon>Gloeophyllales</taxon>
        <taxon>Gloeophyllaceae</taxon>
        <taxon>Neolentinus</taxon>
    </lineage>
</organism>
<proteinExistence type="inferred from homology"/>
<evidence type="ECO:0000313" key="5">
    <source>
        <dbReference type="EMBL" id="KZT29713.1"/>
    </source>
</evidence>
<keyword evidence="6" id="KW-1185">Reference proteome</keyword>
<comment type="similarity">
    <text evidence="1">Belongs to the NAD(P)-dependent epimerase/dehydratase family.</text>
</comment>
<evidence type="ECO:0000259" key="4">
    <source>
        <dbReference type="Pfam" id="PF01370"/>
    </source>
</evidence>
<dbReference type="EMBL" id="KV425553">
    <property type="protein sequence ID" value="KZT29713.1"/>
    <property type="molecule type" value="Genomic_DNA"/>
</dbReference>
<evidence type="ECO:0000313" key="6">
    <source>
        <dbReference type="Proteomes" id="UP000076761"/>
    </source>
</evidence>
<dbReference type="InterPro" id="IPR036291">
    <property type="entry name" value="NAD(P)-bd_dom_sf"/>
</dbReference>
<dbReference type="OrthoDB" id="202470at2759"/>
<dbReference type="InterPro" id="IPR001509">
    <property type="entry name" value="Epimerase_deHydtase"/>
</dbReference>
<sequence length="295" mass="33156">MKIAVTGCNGRIGRRVVLLALKQGHTIVGIDSASIPRASPEESEIDFLANTAFTFRQIDVREYDQVIDALNGCDAVIQLAGQPNPSKDNPAVAHNLNVVITWNVLQAAAELNIRRIAQASSVNAIGMVFNESRRFRQFPIDESHPCEPDEQYGLSKLICEMQADALLRRYPSTRIASLRLHWSIPTRDYPTRFTPNPARNAADLWGYVQEDEGAKAFLLTISPENDSKWSGHEVFLIAAPETRGMREEEARDSDVLKKMWWPDVPCREGWRLQGRASFFDCSKAERLLGWKHAPA</sequence>
<dbReference type="PANTHER" id="PTHR43103">
    <property type="entry name" value="NUCLEOSIDE-DIPHOSPHATE-SUGAR EPIMERASE"/>
    <property type="match status" value="1"/>
</dbReference>
<dbReference type="Pfam" id="PF01370">
    <property type="entry name" value="Epimerase"/>
    <property type="match status" value="1"/>
</dbReference>
<evidence type="ECO:0000256" key="1">
    <source>
        <dbReference type="ARBA" id="ARBA00007637"/>
    </source>
</evidence>
<name>A0A165VIE2_9AGAM</name>
<reference evidence="5 6" key="1">
    <citation type="journal article" date="2016" name="Mol. Biol. Evol.">
        <title>Comparative Genomics of Early-Diverging Mushroom-Forming Fungi Provides Insights into the Origins of Lignocellulose Decay Capabilities.</title>
        <authorList>
            <person name="Nagy L.G."/>
            <person name="Riley R."/>
            <person name="Tritt A."/>
            <person name="Adam C."/>
            <person name="Daum C."/>
            <person name="Floudas D."/>
            <person name="Sun H."/>
            <person name="Yadav J.S."/>
            <person name="Pangilinan J."/>
            <person name="Larsson K.H."/>
            <person name="Matsuura K."/>
            <person name="Barry K."/>
            <person name="Labutti K."/>
            <person name="Kuo R."/>
            <person name="Ohm R.A."/>
            <person name="Bhattacharya S.S."/>
            <person name="Shirouzu T."/>
            <person name="Yoshinaga Y."/>
            <person name="Martin F.M."/>
            <person name="Grigoriev I.V."/>
            <person name="Hibbett D.S."/>
        </authorList>
    </citation>
    <scope>NUCLEOTIDE SEQUENCE [LARGE SCALE GENOMIC DNA]</scope>
    <source>
        <strain evidence="5 6">HHB14362 ss-1</strain>
    </source>
</reference>
<feature type="domain" description="NAD-dependent epimerase/dehydratase" evidence="4">
    <location>
        <begin position="3"/>
        <end position="181"/>
    </location>
</feature>
<keyword evidence="3" id="KW-0520">NAD</keyword>
<dbReference type="InParanoid" id="A0A165VIE2"/>
<protein>
    <submittedName>
        <fullName evidence="5">NAD(P)-binding protein</fullName>
    </submittedName>
</protein>
<dbReference type="PANTHER" id="PTHR43103:SF5">
    <property type="entry name" value="4-EPIMERASE, PUTATIVE (AFU_ORTHOLOGUE AFUA_7G00360)-RELATED"/>
    <property type="match status" value="1"/>
</dbReference>
<dbReference type="Proteomes" id="UP000076761">
    <property type="component" value="Unassembled WGS sequence"/>
</dbReference>
<dbReference type="GO" id="GO:0016491">
    <property type="term" value="F:oxidoreductase activity"/>
    <property type="evidence" value="ECO:0007669"/>
    <property type="project" value="UniProtKB-KW"/>
</dbReference>
<accession>A0A165VIE2</accession>